<dbReference type="Proteomes" id="UP000002774">
    <property type="component" value="Chromosome"/>
</dbReference>
<organism evidence="1 2">
    <name type="scientific">Mucilaginibacter paludis DSM 18603</name>
    <dbReference type="NCBI Taxonomy" id="714943"/>
    <lineage>
        <taxon>Bacteria</taxon>
        <taxon>Pseudomonadati</taxon>
        <taxon>Bacteroidota</taxon>
        <taxon>Sphingobacteriia</taxon>
        <taxon>Sphingobacteriales</taxon>
        <taxon>Sphingobacteriaceae</taxon>
        <taxon>Mucilaginibacter</taxon>
    </lineage>
</organism>
<sequence>MKIELYLTTITGTKRVTAFYKTVELQFVPVTGYFYYDNDKVFAVTTVLFKDDRILCAISEASKEGSLIKPLMEFV</sequence>
<dbReference type="HOGENOM" id="CLU_2667109_0_0_10"/>
<keyword evidence="2" id="KW-1185">Reference proteome</keyword>
<dbReference type="STRING" id="714943.Mucpa_2951"/>
<name>H1YBY1_9SPHI</name>
<gene>
    <name evidence="1" type="ORF">Mucpa_2951</name>
</gene>
<dbReference type="EMBL" id="CM001403">
    <property type="protein sequence ID" value="EHQ27059.1"/>
    <property type="molecule type" value="Genomic_DNA"/>
</dbReference>
<accession>H1YBY1</accession>
<dbReference type="AlphaFoldDB" id="H1YBY1"/>
<reference evidence="1" key="1">
    <citation type="submission" date="2011-09" db="EMBL/GenBank/DDBJ databases">
        <title>The permanent draft genome of Mucilaginibacter paludis DSM 18603.</title>
        <authorList>
            <consortium name="US DOE Joint Genome Institute (JGI-PGF)"/>
            <person name="Lucas S."/>
            <person name="Han J."/>
            <person name="Lapidus A."/>
            <person name="Bruce D."/>
            <person name="Goodwin L."/>
            <person name="Pitluck S."/>
            <person name="Peters L."/>
            <person name="Kyrpides N."/>
            <person name="Mavromatis K."/>
            <person name="Ivanova N."/>
            <person name="Mikhailova N."/>
            <person name="Held B."/>
            <person name="Detter J.C."/>
            <person name="Tapia R."/>
            <person name="Han C."/>
            <person name="Land M."/>
            <person name="Hauser L."/>
            <person name="Markowitz V."/>
            <person name="Cheng J.-F."/>
            <person name="Hugenholtz P."/>
            <person name="Woyke T."/>
            <person name="Wu D."/>
            <person name="Tindall B."/>
            <person name="Brambilla E."/>
            <person name="Klenk H.-P."/>
            <person name="Eisen J.A."/>
        </authorList>
    </citation>
    <scope>NUCLEOTIDE SEQUENCE [LARGE SCALE GENOMIC DNA]</scope>
    <source>
        <strain evidence="1">DSM 18603</strain>
    </source>
</reference>
<protein>
    <submittedName>
        <fullName evidence="1">Uncharacterized protein</fullName>
    </submittedName>
</protein>
<dbReference type="RefSeq" id="WP_008507345.1">
    <property type="nucleotide sequence ID" value="NZ_CM001403.1"/>
</dbReference>
<evidence type="ECO:0000313" key="1">
    <source>
        <dbReference type="EMBL" id="EHQ27059.1"/>
    </source>
</evidence>
<evidence type="ECO:0000313" key="2">
    <source>
        <dbReference type="Proteomes" id="UP000002774"/>
    </source>
</evidence>
<proteinExistence type="predicted"/>